<keyword evidence="2" id="KW-1185">Reference proteome</keyword>
<organism evidence="1 2">
    <name type="scientific">Cytophaga hutchinsonii (strain ATCC 33406 / DSM 1761 / CIP 103989 / NBRC 15051 / NCIMB 9469 / D465)</name>
    <dbReference type="NCBI Taxonomy" id="269798"/>
    <lineage>
        <taxon>Bacteria</taxon>
        <taxon>Pseudomonadati</taxon>
        <taxon>Bacteroidota</taxon>
        <taxon>Cytophagia</taxon>
        <taxon>Cytophagales</taxon>
        <taxon>Cytophagaceae</taxon>
        <taxon>Cytophaga</taxon>
    </lineage>
</organism>
<sequence length="53" mass="6312">MQDWEYSSFKEYLSRTFPDLINNKISYDLLAIPETKELFLKESLGVINFDEGY</sequence>
<reference evidence="1 2" key="1">
    <citation type="journal article" date="2007" name="Appl. Environ. Microbiol.">
        <title>Genome sequence of the cellulolytic gliding bacterium Cytophaga hutchinsonii.</title>
        <authorList>
            <person name="Xie G."/>
            <person name="Bruce D.C."/>
            <person name="Challacombe J.F."/>
            <person name="Chertkov O."/>
            <person name="Detter J.C."/>
            <person name="Gilna P."/>
            <person name="Han C.S."/>
            <person name="Lucas S."/>
            <person name="Misra M."/>
            <person name="Myers G.L."/>
            <person name="Richardson P."/>
            <person name="Tapia R."/>
            <person name="Thayer N."/>
            <person name="Thompson L.S."/>
            <person name="Brettin T.S."/>
            <person name="Henrissat B."/>
            <person name="Wilson D.B."/>
            <person name="McBride M.J."/>
        </authorList>
    </citation>
    <scope>NUCLEOTIDE SEQUENCE [LARGE SCALE GENOMIC DNA]</scope>
    <source>
        <strain evidence="2">ATCC 33406 / DSM 1761 / CIP 103989 / NBRC 15051 / NCIMB 9469 / D465</strain>
    </source>
</reference>
<dbReference type="Proteomes" id="UP000001822">
    <property type="component" value="Chromosome"/>
</dbReference>
<protein>
    <submittedName>
        <fullName evidence="1">Uncharacterized protein</fullName>
    </submittedName>
</protein>
<dbReference type="AlphaFoldDB" id="A0A6N4SUG3"/>
<evidence type="ECO:0000313" key="2">
    <source>
        <dbReference type="Proteomes" id="UP000001822"/>
    </source>
</evidence>
<evidence type="ECO:0000313" key="1">
    <source>
        <dbReference type="EMBL" id="ABG59962.1"/>
    </source>
</evidence>
<dbReference type="EMBL" id="CP000383">
    <property type="protein sequence ID" value="ABG59962.1"/>
    <property type="molecule type" value="Genomic_DNA"/>
</dbReference>
<accession>A0A6N4SUG3</accession>
<dbReference type="KEGG" id="chu:CHU_2712"/>
<name>A0A6N4SUG3_CYTH3</name>
<gene>
    <name evidence="1" type="ordered locus">CHU_2712</name>
</gene>
<proteinExistence type="predicted"/>